<evidence type="ECO:0000256" key="1">
    <source>
        <dbReference type="SAM" id="Phobius"/>
    </source>
</evidence>
<reference evidence="3 4" key="1">
    <citation type="journal article" date="2023" name="G3 (Bethesda)">
        <title>A chromosome-length genome assembly and annotation of blackberry (Rubus argutus, cv. 'Hillquist').</title>
        <authorList>
            <person name="Bruna T."/>
            <person name="Aryal R."/>
            <person name="Dudchenko O."/>
            <person name="Sargent D.J."/>
            <person name="Mead D."/>
            <person name="Buti M."/>
            <person name="Cavallini A."/>
            <person name="Hytonen T."/>
            <person name="Andres J."/>
            <person name="Pham M."/>
            <person name="Weisz D."/>
            <person name="Mascagni F."/>
            <person name="Usai G."/>
            <person name="Natali L."/>
            <person name="Bassil N."/>
            <person name="Fernandez G.E."/>
            <person name="Lomsadze A."/>
            <person name="Armour M."/>
            <person name="Olukolu B."/>
            <person name="Poorten T."/>
            <person name="Britton C."/>
            <person name="Davik J."/>
            <person name="Ashrafi H."/>
            <person name="Aiden E.L."/>
            <person name="Borodovsky M."/>
            <person name="Worthington M."/>
        </authorList>
    </citation>
    <scope>NUCLEOTIDE SEQUENCE [LARGE SCALE GENOMIC DNA]</scope>
    <source>
        <strain evidence="3">PI 553951</strain>
    </source>
</reference>
<keyword evidence="1" id="KW-0812">Transmembrane</keyword>
<feature type="signal peptide" evidence="2">
    <location>
        <begin position="1"/>
        <end position="30"/>
    </location>
</feature>
<evidence type="ECO:0000313" key="4">
    <source>
        <dbReference type="Proteomes" id="UP001457282"/>
    </source>
</evidence>
<sequence>MAISRAASTFNGVVAIVALIFTVVVPMSHAADLAPAPAPAPATTSDGTAIDQGIAYILMLLALVLTYLIH</sequence>
<dbReference type="Proteomes" id="UP001457282">
    <property type="component" value="Unassembled WGS sequence"/>
</dbReference>
<dbReference type="PANTHER" id="PTHR33374">
    <property type="entry name" value="ARABINOGALACTAN PROTEIN 20"/>
    <property type="match status" value="1"/>
</dbReference>
<keyword evidence="4" id="KW-1185">Reference proteome</keyword>
<dbReference type="AlphaFoldDB" id="A0AAW1W2L2"/>
<evidence type="ECO:0000313" key="3">
    <source>
        <dbReference type="EMBL" id="KAK9914415.1"/>
    </source>
</evidence>
<dbReference type="Pfam" id="PF06376">
    <property type="entry name" value="AGP"/>
    <property type="match status" value="1"/>
</dbReference>
<protein>
    <submittedName>
        <fullName evidence="3">Uncharacterized protein</fullName>
    </submittedName>
</protein>
<organism evidence="3 4">
    <name type="scientific">Rubus argutus</name>
    <name type="common">Southern blackberry</name>
    <dbReference type="NCBI Taxonomy" id="59490"/>
    <lineage>
        <taxon>Eukaryota</taxon>
        <taxon>Viridiplantae</taxon>
        <taxon>Streptophyta</taxon>
        <taxon>Embryophyta</taxon>
        <taxon>Tracheophyta</taxon>
        <taxon>Spermatophyta</taxon>
        <taxon>Magnoliopsida</taxon>
        <taxon>eudicotyledons</taxon>
        <taxon>Gunneridae</taxon>
        <taxon>Pentapetalae</taxon>
        <taxon>rosids</taxon>
        <taxon>fabids</taxon>
        <taxon>Rosales</taxon>
        <taxon>Rosaceae</taxon>
        <taxon>Rosoideae</taxon>
        <taxon>Rosoideae incertae sedis</taxon>
        <taxon>Rubus</taxon>
    </lineage>
</organism>
<proteinExistence type="predicted"/>
<accession>A0AAW1W2L2</accession>
<keyword evidence="1" id="KW-0472">Membrane</keyword>
<feature type="chain" id="PRO_5043699445" evidence="2">
    <location>
        <begin position="31"/>
        <end position="70"/>
    </location>
</feature>
<keyword evidence="1" id="KW-1133">Transmembrane helix</keyword>
<comment type="caution">
    <text evidence="3">The sequence shown here is derived from an EMBL/GenBank/DDBJ whole genome shotgun (WGS) entry which is preliminary data.</text>
</comment>
<gene>
    <name evidence="3" type="ORF">M0R45_038196</name>
</gene>
<evidence type="ECO:0000256" key="2">
    <source>
        <dbReference type="SAM" id="SignalP"/>
    </source>
</evidence>
<keyword evidence="2" id="KW-0732">Signal</keyword>
<dbReference type="EMBL" id="JBEDUW010000007">
    <property type="protein sequence ID" value="KAK9914415.1"/>
    <property type="molecule type" value="Genomic_DNA"/>
</dbReference>
<name>A0AAW1W2L2_RUBAR</name>
<feature type="transmembrane region" description="Helical" evidence="1">
    <location>
        <begin position="54"/>
        <end position="69"/>
    </location>
</feature>
<dbReference type="InterPro" id="IPR009424">
    <property type="entry name" value="AGP16/20/22/41"/>
</dbReference>